<dbReference type="Proteomes" id="UP000823597">
    <property type="component" value="Unassembled WGS sequence"/>
</dbReference>
<proteinExistence type="predicted"/>
<protein>
    <recommendedName>
        <fullName evidence="3">OmpA-like domain-containing protein</fullName>
    </recommendedName>
</protein>
<gene>
    <name evidence="1" type="ORF">IAB93_01070</name>
</gene>
<evidence type="ECO:0000313" key="2">
    <source>
        <dbReference type="Proteomes" id="UP000823597"/>
    </source>
</evidence>
<dbReference type="SUPFAM" id="SSF48452">
    <property type="entry name" value="TPR-like"/>
    <property type="match status" value="1"/>
</dbReference>
<dbReference type="Gene3D" id="3.30.1330.60">
    <property type="entry name" value="OmpA-like domain"/>
    <property type="match status" value="1"/>
</dbReference>
<dbReference type="AlphaFoldDB" id="A0A9D9N928"/>
<accession>A0A9D9N928</accession>
<reference evidence="1" key="2">
    <citation type="journal article" date="2021" name="PeerJ">
        <title>Extensive microbial diversity within the chicken gut microbiome revealed by metagenomics and culture.</title>
        <authorList>
            <person name="Gilroy R."/>
            <person name="Ravi A."/>
            <person name="Getino M."/>
            <person name="Pursley I."/>
            <person name="Horton D.L."/>
            <person name="Alikhan N.F."/>
            <person name="Baker D."/>
            <person name="Gharbi K."/>
            <person name="Hall N."/>
            <person name="Watson M."/>
            <person name="Adriaenssens E.M."/>
            <person name="Foster-Nyarko E."/>
            <person name="Jarju S."/>
            <person name="Secka A."/>
            <person name="Antonio M."/>
            <person name="Oren A."/>
            <person name="Chaudhuri R.R."/>
            <person name="La Ragione R."/>
            <person name="Hildebrand F."/>
            <person name="Pallen M.J."/>
        </authorList>
    </citation>
    <scope>NUCLEOTIDE SEQUENCE</scope>
    <source>
        <strain evidence="1">10037</strain>
    </source>
</reference>
<organism evidence="1 2">
    <name type="scientific">Candidatus Merdivivens pullistercoris</name>
    <dbReference type="NCBI Taxonomy" id="2840873"/>
    <lineage>
        <taxon>Bacteria</taxon>
        <taxon>Pseudomonadati</taxon>
        <taxon>Bacteroidota</taxon>
        <taxon>Bacteroidia</taxon>
        <taxon>Bacteroidales</taxon>
        <taxon>Muribaculaceae</taxon>
        <taxon>Muribaculaceae incertae sedis</taxon>
        <taxon>Candidatus Merdivivens</taxon>
    </lineage>
</organism>
<dbReference type="EMBL" id="JADIME010000013">
    <property type="protein sequence ID" value="MBO8464570.1"/>
    <property type="molecule type" value="Genomic_DNA"/>
</dbReference>
<dbReference type="SUPFAM" id="SSF103088">
    <property type="entry name" value="OmpA-like"/>
    <property type="match status" value="1"/>
</dbReference>
<dbReference type="InterPro" id="IPR036737">
    <property type="entry name" value="OmpA-like_sf"/>
</dbReference>
<reference evidence="1" key="1">
    <citation type="submission" date="2020-10" db="EMBL/GenBank/DDBJ databases">
        <authorList>
            <person name="Gilroy R."/>
        </authorList>
    </citation>
    <scope>NUCLEOTIDE SEQUENCE</scope>
    <source>
        <strain evidence="1">10037</strain>
    </source>
</reference>
<dbReference type="InterPro" id="IPR011990">
    <property type="entry name" value="TPR-like_helical_dom_sf"/>
</dbReference>
<comment type="caution">
    <text evidence="1">The sequence shown here is derived from an EMBL/GenBank/DDBJ whole genome shotgun (WGS) entry which is preliminary data.</text>
</comment>
<sequence>MIILLIAAASAPISCTTQLQIRTLHKEHPSIGVMMQEEQLARMEKPVVRDTVREESDVMNAVLDENGEMKPIDVLDAAFVVARHKQVSERHGTVELDFEIVVPEIMLNTAWQVRITPVLTILNDKEQLDSILISGKDYKRRQQNGYEKYEKYLKSLLPLNEEELFLYRRSLKLFLERYAAAPFGVTEDEAVKHYTKNWLKRLNLIRHSRIGKKYERFVKSPYINGGVRIDTIIDKSGGNIHYRYRQLINTTPKMRRIDMNLRSSIETDGSILYSNLSKDTTKFYISSISSLADNREKYIVKITSRDSVITARADIRFELDKYYFKEEIADNKKEFGKAESILNSLLENKDLVLDSIIIKGGASPEGRQDYNKRLSQERAGFVLKKVKETVKKHRDGRERVYFASIEDLSSIIDTTGNMSSMHQAAPIDYDNIYKNIRAYGIGEDWAGFEKHLMLSGCFSESQVAEILRCVSDTDESDKEERLRELPYYKTISDSIYDKMRNVEFSFHIHKKDAISDTVVTTQIDTLYMKGVGYLKDRDYKKALEYLNGYKDYNTALAYLLMDYNYSALGILENLEASGDRDYLMAIAYSRLGDTEKAVRFLKSAIGQDSKFKYRYRLDPECAKLI</sequence>
<evidence type="ECO:0000313" key="1">
    <source>
        <dbReference type="EMBL" id="MBO8464570.1"/>
    </source>
</evidence>
<dbReference type="Gene3D" id="1.25.40.10">
    <property type="entry name" value="Tetratricopeptide repeat domain"/>
    <property type="match status" value="1"/>
</dbReference>
<evidence type="ECO:0008006" key="3">
    <source>
        <dbReference type="Google" id="ProtNLM"/>
    </source>
</evidence>
<name>A0A9D9N928_9BACT</name>